<dbReference type="PROSITE" id="PS01077">
    <property type="entry name" value="RIBOSOMAL_L37E"/>
    <property type="match status" value="1"/>
</dbReference>
<dbReference type="EMBL" id="RWGY01000011">
    <property type="protein sequence ID" value="TVU33697.1"/>
    <property type="molecule type" value="Genomic_DNA"/>
</dbReference>
<keyword evidence="3" id="KW-0699">rRNA-binding</keyword>
<dbReference type="PANTHER" id="PTHR10768">
    <property type="entry name" value="60S RIBOSOMAL PROTEIN L37"/>
    <property type="match status" value="1"/>
</dbReference>
<dbReference type="FunFam" id="2.20.25.30:FF:000001">
    <property type="entry name" value="Ribosomal protein L37"/>
    <property type="match status" value="1"/>
</dbReference>
<dbReference type="PANTHER" id="PTHR10768:SF43">
    <property type="entry name" value="RIBOSOMAL PROTEIN L37"/>
    <property type="match status" value="1"/>
</dbReference>
<evidence type="ECO:0008006" key="11">
    <source>
        <dbReference type="Google" id="ProtNLM"/>
    </source>
</evidence>
<dbReference type="GO" id="GO:0006412">
    <property type="term" value="P:translation"/>
    <property type="evidence" value="ECO:0007669"/>
    <property type="project" value="InterPro"/>
</dbReference>
<evidence type="ECO:0000256" key="2">
    <source>
        <dbReference type="ARBA" id="ARBA00022723"/>
    </source>
</evidence>
<dbReference type="Gramene" id="TVU33697">
    <property type="protein sequence ID" value="TVU33697"/>
    <property type="gene ID" value="EJB05_25530"/>
</dbReference>
<keyword evidence="4" id="KW-0863">Zinc-finger</keyword>
<keyword evidence="10" id="KW-1185">Reference proteome</keyword>
<keyword evidence="5" id="KW-0862">Zinc</keyword>
<comment type="caution">
    <text evidence="9">The sequence shown here is derived from an EMBL/GenBank/DDBJ whole genome shotgun (WGS) entry which is preliminary data.</text>
</comment>
<evidence type="ECO:0000256" key="7">
    <source>
        <dbReference type="ARBA" id="ARBA00022980"/>
    </source>
</evidence>
<dbReference type="AlphaFoldDB" id="A0A5J9VE51"/>
<organism evidence="9 10">
    <name type="scientific">Eragrostis curvula</name>
    <name type="common">weeping love grass</name>
    <dbReference type="NCBI Taxonomy" id="38414"/>
    <lineage>
        <taxon>Eukaryota</taxon>
        <taxon>Viridiplantae</taxon>
        <taxon>Streptophyta</taxon>
        <taxon>Embryophyta</taxon>
        <taxon>Tracheophyta</taxon>
        <taxon>Spermatophyta</taxon>
        <taxon>Magnoliopsida</taxon>
        <taxon>Liliopsida</taxon>
        <taxon>Poales</taxon>
        <taxon>Poaceae</taxon>
        <taxon>PACMAD clade</taxon>
        <taxon>Chloridoideae</taxon>
        <taxon>Eragrostideae</taxon>
        <taxon>Eragrostidinae</taxon>
        <taxon>Eragrostis</taxon>
    </lineage>
</organism>
<protein>
    <recommendedName>
        <fullName evidence="11">Ribosomal protein L37</fullName>
    </recommendedName>
</protein>
<accession>A0A5J9VE51</accession>
<feature type="non-terminal residue" evidence="9">
    <location>
        <position position="1"/>
    </location>
</feature>
<proteinExistence type="inferred from homology"/>
<evidence type="ECO:0000256" key="1">
    <source>
        <dbReference type="ARBA" id="ARBA00009805"/>
    </source>
</evidence>
<dbReference type="InterPro" id="IPR018267">
    <property type="entry name" value="Ribosomal_eL37_CS"/>
</dbReference>
<evidence type="ECO:0000256" key="4">
    <source>
        <dbReference type="ARBA" id="ARBA00022771"/>
    </source>
</evidence>
<sequence length="193" mass="21961">MDYARLCMADELRAKASVERSRARRANQKPIQPRRVCRYKELGFYTPALQCAPPPPPPPLPHLVASPRERSKEAGKEWYVRASDLYLFPVPLSLVGSSHANGKGTGSFGKRRNKTHTLCIRCGRRSFHLQKSTCSSCGYPAARIRKYNWSVKAIRRKTTGTGRMRYMRHVPKRFKSNFREGTEATPKKRAAAN</sequence>
<evidence type="ECO:0000256" key="8">
    <source>
        <dbReference type="ARBA" id="ARBA00023274"/>
    </source>
</evidence>
<dbReference type="InterPro" id="IPR011332">
    <property type="entry name" value="Ribosomal_zn-bd"/>
</dbReference>
<dbReference type="Proteomes" id="UP000324897">
    <property type="component" value="Chromosome 1"/>
</dbReference>
<dbReference type="GO" id="GO:0003735">
    <property type="term" value="F:structural constituent of ribosome"/>
    <property type="evidence" value="ECO:0007669"/>
    <property type="project" value="InterPro"/>
</dbReference>
<evidence type="ECO:0000256" key="6">
    <source>
        <dbReference type="ARBA" id="ARBA00022884"/>
    </source>
</evidence>
<dbReference type="GO" id="GO:0019843">
    <property type="term" value="F:rRNA binding"/>
    <property type="evidence" value="ECO:0007669"/>
    <property type="project" value="UniProtKB-KW"/>
</dbReference>
<name>A0A5J9VE51_9POAL</name>
<dbReference type="HAMAP" id="MF_00547">
    <property type="entry name" value="Ribosomal_eL37"/>
    <property type="match status" value="1"/>
</dbReference>
<evidence type="ECO:0000313" key="9">
    <source>
        <dbReference type="EMBL" id="TVU33697.1"/>
    </source>
</evidence>
<dbReference type="Gene3D" id="2.20.25.30">
    <property type="match status" value="1"/>
</dbReference>
<dbReference type="GO" id="GO:0022625">
    <property type="term" value="C:cytosolic large ribosomal subunit"/>
    <property type="evidence" value="ECO:0007669"/>
    <property type="project" value="TreeGrafter"/>
</dbReference>
<gene>
    <name evidence="9" type="ORF">EJB05_25530</name>
</gene>
<keyword evidence="6" id="KW-0694">RNA-binding</keyword>
<evidence type="ECO:0000313" key="10">
    <source>
        <dbReference type="Proteomes" id="UP000324897"/>
    </source>
</evidence>
<dbReference type="OrthoDB" id="528079at2759"/>
<keyword evidence="8" id="KW-0687">Ribonucleoprotein</keyword>
<dbReference type="InterPro" id="IPR011331">
    <property type="entry name" value="Ribosomal_eL37/eL43"/>
</dbReference>
<dbReference type="SUPFAM" id="SSF57829">
    <property type="entry name" value="Zn-binding ribosomal proteins"/>
    <property type="match status" value="1"/>
</dbReference>
<reference evidence="9 10" key="1">
    <citation type="journal article" date="2019" name="Sci. Rep.">
        <title>A high-quality genome of Eragrostis curvula grass provides insights into Poaceae evolution and supports new strategies to enhance forage quality.</title>
        <authorList>
            <person name="Carballo J."/>
            <person name="Santos B.A.C.M."/>
            <person name="Zappacosta D."/>
            <person name="Garbus I."/>
            <person name="Selva J.P."/>
            <person name="Gallo C.A."/>
            <person name="Diaz A."/>
            <person name="Albertini E."/>
            <person name="Caccamo M."/>
            <person name="Echenique V."/>
        </authorList>
    </citation>
    <scope>NUCLEOTIDE SEQUENCE [LARGE SCALE GENOMIC DNA]</scope>
    <source>
        <strain evidence="10">cv. Victoria</strain>
        <tissue evidence="9">Leaf</tissue>
    </source>
</reference>
<dbReference type="InterPro" id="IPR001569">
    <property type="entry name" value="Ribosomal_eL37"/>
</dbReference>
<dbReference type="GO" id="GO:0008270">
    <property type="term" value="F:zinc ion binding"/>
    <property type="evidence" value="ECO:0007669"/>
    <property type="project" value="UniProtKB-KW"/>
</dbReference>
<evidence type="ECO:0000256" key="3">
    <source>
        <dbReference type="ARBA" id="ARBA00022730"/>
    </source>
</evidence>
<keyword evidence="2" id="KW-0479">Metal-binding</keyword>
<comment type="similarity">
    <text evidence="1">Belongs to the eukaryotic ribosomal protein eL37 family.</text>
</comment>
<dbReference type="Pfam" id="PF01907">
    <property type="entry name" value="Ribosomal_L37e"/>
    <property type="match status" value="1"/>
</dbReference>
<keyword evidence="7" id="KW-0689">Ribosomal protein</keyword>
<evidence type="ECO:0000256" key="5">
    <source>
        <dbReference type="ARBA" id="ARBA00022833"/>
    </source>
</evidence>